<comment type="similarity">
    <text evidence="1">Belongs to the transferase hexapeptide repeat family.</text>
</comment>
<sequence length="223" mass="24091">MAKVVLFGAGQVAEAVTVYLERESDHEIVGYTVDAAFRGEVTEFMGKPVFDWETLEQSFAPADGLIFGPLSYHNMNRFRKERYEEGKARGYDFLTFVHPSSHIYSDEIGENCLILEGNVVQPFAKIGNNVLIWSGNHIGHHAQVGDHCFLASQVGLAGDCRIGKECFFAGKSGVIDGVTVGDGCLVGAGAVILRDLAPGSFAKGPTVKVVPKAAQRFARLLLG</sequence>
<keyword evidence="2" id="KW-0012">Acyltransferase</keyword>
<gene>
    <name evidence="2" type="ORF">SAMN04488036_10621</name>
</gene>
<evidence type="ECO:0000256" key="1">
    <source>
        <dbReference type="ARBA" id="ARBA00007274"/>
    </source>
</evidence>
<dbReference type="OrthoDB" id="1115300at2"/>
<reference evidence="3" key="1">
    <citation type="submission" date="2016-10" db="EMBL/GenBank/DDBJ databases">
        <authorList>
            <person name="Varghese N."/>
            <person name="Submissions S."/>
        </authorList>
    </citation>
    <scope>NUCLEOTIDE SEQUENCE [LARGE SCALE GENOMIC DNA]</scope>
    <source>
        <strain evidence="3">DSM 28453</strain>
    </source>
</reference>
<dbReference type="SUPFAM" id="SSF51161">
    <property type="entry name" value="Trimeric LpxA-like enzymes"/>
    <property type="match status" value="1"/>
</dbReference>
<dbReference type="CDD" id="cd03360">
    <property type="entry name" value="LbH_AT_putative"/>
    <property type="match status" value="1"/>
</dbReference>
<dbReference type="Proteomes" id="UP000198851">
    <property type="component" value="Unassembled WGS sequence"/>
</dbReference>
<dbReference type="InterPro" id="IPR011004">
    <property type="entry name" value="Trimer_LpxA-like_sf"/>
</dbReference>
<evidence type="ECO:0000313" key="2">
    <source>
        <dbReference type="EMBL" id="SFL16818.1"/>
    </source>
</evidence>
<dbReference type="InterPro" id="IPR020019">
    <property type="entry name" value="AcTrfase_PglD-like"/>
</dbReference>
<keyword evidence="3" id="KW-1185">Reference proteome</keyword>
<dbReference type="GO" id="GO:0016746">
    <property type="term" value="F:acyltransferase activity"/>
    <property type="evidence" value="ECO:0007669"/>
    <property type="project" value="UniProtKB-KW"/>
</dbReference>
<dbReference type="InterPro" id="IPR050179">
    <property type="entry name" value="Trans_hexapeptide_repeat"/>
</dbReference>
<dbReference type="STRING" id="1280847.SAMN04488036_10621"/>
<dbReference type="PANTHER" id="PTHR43300">
    <property type="entry name" value="ACETYLTRANSFERASE"/>
    <property type="match status" value="1"/>
</dbReference>
<dbReference type="AlphaFoldDB" id="A0A1I4FFV4"/>
<name>A0A1I4FFV4_9RHOB</name>
<accession>A0A1I4FFV4</accession>
<dbReference type="PANTHER" id="PTHR43300:SF4">
    <property type="entry name" value="ACYL-[ACYL-CARRIER-PROTEIN]--UDP-N-ACETYLGLUCOSAMINE O-ACYLTRANSFERASE"/>
    <property type="match status" value="1"/>
</dbReference>
<keyword evidence="2" id="KW-0808">Transferase</keyword>
<dbReference type="Pfam" id="PF00132">
    <property type="entry name" value="Hexapep"/>
    <property type="match status" value="1"/>
</dbReference>
<dbReference type="Gene3D" id="2.160.10.10">
    <property type="entry name" value="Hexapeptide repeat proteins"/>
    <property type="match status" value="1"/>
</dbReference>
<proteinExistence type="inferred from homology"/>
<dbReference type="Pfam" id="PF14602">
    <property type="entry name" value="Hexapep_2"/>
    <property type="match status" value="1"/>
</dbReference>
<protein>
    <submittedName>
        <fullName evidence="2">Sugar O-acyltransferase, sialic acid O-acetyltransferase NeuD family</fullName>
    </submittedName>
</protein>
<dbReference type="InterPro" id="IPR001451">
    <property type="entry name" value="Hexapep"/>
</dbReference>
<dbReference type="EMBL" id="FOSZ01000006">
    <property type="protein sequence ID" value="SFL16818.1"/>
    <property type="molecule type" value="Genomic_DNA"/>
</dbReference>
<organism evidence="2 3">
    <name type="scientific">Shimia haliotis</name>
    <dbReference type="NCBI Taxonomy" id="1280847"/>
    <lineage>
        <taxon>Bacteria</taxon>
        <taxon>Pseudomonadati</taxon>
        <taxon>Pseudomonadota</taxon>
        <taxon>Alphaproteobacteria</taxon>
        <taxon>Rhodobacterales</taxon>
        <taxon>Roseobacteraceae</taxon>
    </lineage>
</organism>
<dbReference type="RefSeq" id="WP_093324666.1">
    <property type="nucleotide sequence ID" value="NZ_FOSZ01000006.1"/>
</dbReference>
<evidence type="ECO:0000313" key="3">
    <source>
        <dbReference type="Proteomes" id="UP000198851"/>
    </source>
</evidence>